<evidence type="ECO:0000256" key="13">
    <source>
        <dbReference type="SAM" id="Phobius"/>
    </source>
</evidence>
<evidence type="ECO:0000256" key="9">
    <source>
        <dbReference type="ARBA" id="ARBA00023201"/>
    </source>
</evidence>
<keyword evidence="4 11" id="KW-0812">Transmembrane</keyword>
<comment type="similarity">
    <text evidence="11">Belongs to the amiloride-sensitive sodium channel (TC 1.A.6) family.</text>
</comment>
<keyword evidence="10 11" id="KW-0407">Ion channel</keyword>
<proteinExistence type="inferred from homology"/>
<evidence type="ECO:0000256" key="5">
    <source>
        <dbReference type="ARBA" id="ARBA00022989"/>
    </source>
</evidence>
<organism evidence="16">
    <name type="scientific">Hymenolepis diminuta</name>
    <name type="common">Rat tapeworm</name>
    <dbReference type="NCBI Taxonomy" id="6216"/>
    <lineage>
        <taxon>Eukaryota</taxon>
        <taxon>Metazoa</taxon>
        <taxon>Spiralia</taxon>
        <taxon>Lophotrochozoa</taxon>
        <taxon>Platyhelminthes</taxon>
        <taxon>Cestoda</taxon>
        <taxon>Eucestoda</taxon>
        <taxon>Cyclophyllidea</taxon>
        <taxon>Hymenolepididae</taxon>
        <taxon>Hymenolepis</taxon>
    </lineage>
</organism>
<evidence type="ECO:0000256" key="6">
    <source>
        <dbReference type="ARBA" id="ARBA00023053"/>
    </source>
</evidence>
<reference evidence="14 15" key="2">
    <citation type="submission" date="2018-11" db="EMBL/GenBank/DDBJ databases">
        <authorList>
            <consortium name="Pathogen Informatics"/>
        </authorList>
    </citation>
    <scope>NUCLEOTIDE SEQUENCE [LARGE SCALE GENOMIC DNA]</scope>
</reference>
<feature type="transmembrane region" description="Helical" evidence="13">
    <location>
        <begin position="129"/>
        <end position="155"/>
    </location>
</feature>
<accession>A0A0R3SAE5</accession>
<dbReference type="GO" id="GO:0015280">
    <property type="term" value="F:ligand-gated sodium channel activity"/>
    <property type="evidence" value="ECO:0007669"/>
    <property type="project" value="TreeGrafter"/>
</dbReference>
<keyword evidence="2 11" id="KW-0813">Transport</keyword>
<evidence type="ECO:0000313" key="15">
    <source>
        <dbReference type="Proteomes" id="UP000274504"/>
    </source>
</evidence>
<evidence type="ECO:0000256" key="10">
    <source>
        <dbReference type="ARBA" id="ARBA00023303"/>
    </source>
</evidence>
<reference evidence="16" key="1">
    <citation type="submission" date="2017-02" db="UniProtKB">
        <authorList>
            <consortium name="WormBaseParasite"/>
        </authorList>
    </citation>
    <scope>IDENTIFICATION</scope>
</reference>
<dbReference type="InterPro" id="IPR001873">
    <property type="entry name" value="ENaC"/>
</dbReference>
<evidence type="ECO:0000256" key="7">
    <source>
        <dbReference type="ARBA" id="ARBA00023065"/>
    </source>
</evidence>
<keyword evidence="7 11" id="KW-0406">Ion transport</keyword>
<evidence type="ECO:0000256" key="2">
    <source>
        <dbReference type="ARBA" id="ARBA00022448"/>
    </source>
</evidence>
<dbReference type="GO" id="GO:0005886">
    <property type="term" value="C:plasma membrane"/>
    <property type="evidence" value="ECO:0007669"/>
    <property type="project" value="TreeGrafter"/>
</dbReference>
<evidence type="ECO:0000256" key="1">
    <source>
        <dbReference type="ARBA" id="ARBA00004141"/>
    </source>
</evidence>
<dbReference type="EMBL" id="UYSG01000236">
    <property type="protein sequence ID" value="VDL18780.1"/>
    <property type="molecule type" value="Genomic_DNA"/>
</dbReference>
<protein>
    <submittedName>
        <fullName evidence="16">Amiloride-sensitive sodium channel</fullName>
    </submittedName>
</protein>
<sequence length="220" mass="25189">MLIGHFFQGDVVPACTLPCSFYSYETDRSTSTWPTKSWQLAWLNTSIGRTVLQMSEMSEYRRALELLNQSSDVNKTTTREILRILEQNNALERNLLAITVVRPNWNLHKVAEKEVLSLTSFLSQTGGLLSIWIGLTMICVVEILELIINCCYVFMFKRRENQEHRISSKELASPQIQTPPPKNSKRMKHNNKKKSNQNNKDKAVPNSVVVPLGEYEDTAD</sequence>
<keyword evidence="9 11" id="KW-0739">Sodium transport</keyword>
<keyword evidence="6" id="KW-0915">Sodium</keyword>
<comment type="subcellular location">
    <subcellularLocation>
        <location evidence="1">Membrane</location>
        <topology evidence="1">Multi-pass membrane protein</topology>
    </subcellularLocation>
</comment>
<keyword evidence="5 13" id="KW-1133">Transmembrane helix</keyword>
<dbReference type="STRING" id="6216.A0A0R3SAE5"/>
<dbReference type="Proteomes" id="UP000274504">
    <property type="component" value="Unassembled WGS sequence"/>
</dbReference>
<evidence type="ECO:0000313" key="14">
    <source>
        <dbReference type="EMBL" id="VDL18780.1"/>
    </source>
</evidence>
<dbReference type="OrthoDB" id="6021021at2759"/>
<gene>
    <name evidence="14" type="ORF">HDID_LOCUS1319</name>
</gene>
<dbReference type="AlphaFoldDB" id="A0A0R3SAE5"/>
<evidence type="ECO:0000256" key="12">
    <source>
        <dbReference type="SAM" id="MobiDB-lite"/>
    </source>
</evidence>
<evidence type="ECO:0000256" key="4">
    <source>
        <dbReference type="ARBA" id="ARBA00022692"/>
    </source>
</evidence>
<feature type="region of interest" description="Disordered" evidence="12">
    <location>
        <begin position="166"/>
        <end position="220"/>
    </location>
</feature>
<evidence type="ECO:0000256" key="8">
    <source>
        <dbReference type="ARBA" id="ARBA00023136"/>
    </source>
</evidence>
<keyword evidence="8 13" id="KW-0472">Membrane</keyword>
<dbReference type="WBParaSite" id="HDID_0000131801-mRNA-1">
    <property type="protein sequence ID" value="HDID_0000131801-mRNA-1"/>
    <property type="gene ID" value="HDID_0000131801"/>
</dbReference>
<evidence type="ECO:0000313" key="16">
    <source>
        <dbReference type="WBParaSite" id="HDID_0000131801-mRNA-1"/>
    </source>
</evidence>
<dbReference type="PANTHER" id="PTHR11690">
    <property type="entry name" value="AMILORIDE-SENSITIVE SODIUM CHANNEL-RELATED"/>
    <property type="match status" value="1"/>
</dbReference>
<keyword evidence="3 11" id="KW-0894">Sodium channel</keyword>
<evidence type="ECO:0000256" key="3">
    <source>
        <dbReference type="ARBA" id="ARBA00022461"/>
    </source>
</evidence>
<dbReference type="Pfam" id="PF00858">
    <property type="entry name" value="ASC"/>
    <property type="match status" value="1"/>
</dbReference>
<dbReference type="PANTHER" id="PTHR11690:SF248">
    <property type="entry name" value="PICKPOCKET 17, ISOFORM A"/>
    <property type="match status" value="1"/>
</dbReference>
<feature type="compositionally biased region" description="Basic residues" evidence="12">
    <location>
        <begin position="183"/>
        <end position="195"/>
    </location>
</feature>
<evidence type="ECO:0000256" key="11">
    <source>
        <dbReference type="RuleBase" id="RU000679"/>
    </source>
</evidence>
<dbReference type="Gene3D" id="1.10.287.770">
    <property type="entry name" value="YojJ-like"/>
    <property type="match status" value="1"/>
</dbReference>
<name>A0A0R3SAE5_HYMDI</name>